<dbReference type="Pfam" id="PF00005">
    <property type="entry name" value="ABC_tran"/>
    <property type="match status" value="1"/>
</dbReference>
<keyword evidence="2" id="KW-0813">Transport</keyword>
<reference evidence="9 10" key="1">
    <citation type="submission" date="2019-06" db="EMBL/GenBank/DDBJ databases">
        <title>Genomic Encyclopedia of Type Strains, Phase IV (KMG-V): Genome sequencing to study the core and pangenomes of soil and plant-associated prokaryotes.</title>
        <authorList>
            <person name="Whitman W."/>
        </authorList>
    </citation>
    <scope>NUCLEOTIDE SEQUENCE [LARGE SCALE GENOMIC DNA]</scope>
    <source>
        <strain evidence="9 10">BR 12005</strain>
    </source>
</reference>
<evidence type="ECO:0000256" key="7">
    <source>
        <dbReference type="ARBA" id="ARBA00023136"/>
    </source>
</evidence>
<keyword evidence="4" id="KW-0547">Nucleotide-binding</keyword>
<dbReference type="PROSITE" id="PS00211">
    <property type="entry name" value="ABC_TRANSPORTER_1"/>
    <property type="match status" value="1"/>
</dbReference>
<evidence type="ECO:0000256" key="2">
    <source>
        <dbReference type="ARBA" id="ARBA00022448"/>
    </source>
</evidence>
<dbReference type="SUPFAM" id="SSF52540">
    <property type="entry name" value="P-loop containing nucleoside triphosphate hydrolases"/>
    <property type="match status" value="1"/>
</dbReference>
<dbReference type="EMBL" id="VITV01000008">
    <property type="protein sequence ID" value="TWB69933.1"/>
    <property type="molecule type" value="Genomic_DNA"/>
</dbReference>
<dbReference type="PANTHER" id="PTHR42788">
    <property type="entry name" value="TAURINE IMPORT ATP-BINDING PROTEIN-RELATED"/>
    <property type="match status" value="1"/>
</dbReference>
<dbReference type="Gene3D" id="3.40.50.300">
    <property type="entry name" value="P-loop containing nucleotide triphosphate hydrolases"/>
    <property type="match status" value="1"/>
</dbReference>
<organism evidence="9 10">
    <name type="scientific">Nitrospirillum amazonense</name>
    <dbReference type="NCBI Taxonomy" id="28077"/>
    <lineage>
        <taxon>Bacteria</taxon>
        <taxon>Pseudomonadati</taxon>
        <taxon>Pseudomonadota</taxon>
        <taxon>Alphaproteobacteria</taxon>
        <taxon>Rhodospirillales</taxon>
        <taxon>Azospirillaceae</taxon>
        <taxon>Nitrospirillum</taxon>
    </lineage>
</organism>
<comment type="caution">
    <text evidence="9">The sequence shown here is derived from an EMBL/GenBank/DDBJ whole genome shotgun (WGS) entry which is preliminary data.</text>
</comment>
<comment type="similarity">
    <text evidence="1">Belongs to the ABC transporter superfamily.</text>
</comment>
<keyword evidence="6" id="KW-1278">Translocase</keyword>
<proteinExistence type="inferred from homology"/>
<evidence type="ECO:0000256" key="5">
    <source>
        <dbReference type="ARBA" id="ARBA00022840"/>
    </source>
</evidence>
<dbReference type="AlphaFoldDB" id="A0A560JFE5"/>
<evidence type="ECO:0000313" key="10">
    <source>
        <dbReference type="Proteomes" id="UP000320516"/>
    </source>
</evidence>
<keyword evidence="3" id="KW-1003">Cell membrane</keyword>
<dbReference type="GO" id="GO:0016887">
    <property type="term" value="F:ATP hydrolysis activity"/>
    <property type="evidence" value="ECO:0007669"/>
    <property type="project" value="InterPro"/>
</dbReference>
<dbReference type="GO" id="GO:0005524">
    <property type="term" value="F:ATP binding"/>
    <property type="evidence" value="ECO:0007669"/>
    <property type="project" value="UniProtKB-KW"/>
</dbReference>
<name>A0A560JFE5_9PROT</name>
<dbReference type="CDD" id="cd03293">
    <property type="entry name" value="ABC_NrtD_SsuB_transporters"/>
    <property type="match status" value="1"/>
</dbReference>
<keyword evidence="5 9" id="KW-0067">ATP-binding</keyword>
<dbReference type="Proteomes" id="UP000320516">
    <property type="component" value="Unassembled WGS sequence"/>
</dbReference>
<dbReference type="InterPro" id="IPR017871">
    <property type="entry name" value="ABC_transporter-like_CS"/>
</dbReference>
<evidence type="ECO:0000256" key="1">
    <source>
        <dbReference type="ARBA" id="ARBA00005417"/>
    </source>
</evidence>
<protein>
    <submittedName>
        <fullName evidence="9">Sulfonate transport system ATP-binding protein</fullName>
    </submittedName>
</protein>
<dbReference type="RefSeq" id="WP_211107048.1">
    <property type="nucleotide sequence ID" value="NZ_VITV01000008.1"/>
</dbReference>
<gene>
    <name evidence="9" type="ORF">FBZ87_108224</name>
</gene>
<sequence length="260" mass="27634">MMVPLRAAPPPQVQPEVQDEAPVTGKGLELAFDGVTKAFGDVSVLKGLDLAIPAGQFVAVVGRSGGGKTTLMRLIAGLDGPTSGTIRIDGTARRGLQPDVRLLFQDARLLPWQRVLSNVGIARGPGWKARAQALLAEVGLADRAGDWPYVLSGGQKQRVALARALVTEPGILLLDEPFGALDALTRADMHRLLTRIWGQHGFTAILITHDVAEAVALADRVLVLRDGRVAEDIAVDIPRGARATGAPRLAELERRILNAV</sequence>
<dbReference type="InterPro" id="IPR003593">
    <property type="entry name" value="AAA+_ATPase"/>
</dbReference>
<evidence type="ECO:0000259" key="8">
    <source>
        <dbReference type="PROSITE" id="PS50893"/>
    </source>
</evidence>
<dbReference type="PANTHER" id="PTHR42788:SF17">
    <property type="entry name" value="ALIPHATIC SULFONATES IMPORT ATP-BINDING PROTEIN SSUB"/>
    <property type="match status" value="1"/>
</dbReference>
<feature type="domain" description="ABC transporter" evidence="8">
    <location>
        <begin position="30"/>
        <end position="251"/>
    </location>
</feature>
<evidence type="ECO:0000313" key="9">
    <source>
        <dbReference type="EMBL" id="TWB69933.1"/>
    </source>
</evidence>
<evidence type="ECO:0000256" key="4">
    <source>
        <dbReference type="ARBA" id="ARBA00022741"/>
    </source>
</evidence>
<dbReference type="SMART" id="SM00382">
    <property type="entry name" value="AAA"/>
    <property type="match status" value="1"/>
</dbReference>
<keyword evidence="7" id="KW-0472">Membrane</keyword>
<dbReference type="InterPro" id="IPR050166">
    <property type="entry name" value="ABC_transporter_ATP-bind"/>
</dbReference>
<dbReference type="InterPro" id="IPR027417">
    <property type="entry name" value="P-loop_NTPase"/>
</dbReference>
<dbReference type="PROSITE" id="PS50893">
    <property type="entry name" value="ABC_TRANSPORTER_2"/>
    <property type="match status" value="1"/>
</dbReference>
<evidence type="ECO:0000256" key="6">
    <source>
        <dbReference type="ARBA" id="ARBA00022967"/>
    </source>
</evidence>
<evidence type="ECO:0000256" key="3">
    <source>
        <dbReference type="ARBA" id="ARBA00022475"/>
    </source>
</evidence>
<accession>A0A560JFE5</accession>
<dbReference type="InterPro" id="IPR003439">
    <property type="entry name" value="ABC_transporter-like_ATP-bd"/>
</dbReference>